<evidence type="ECO:0000256" key="1">
    <source>
        <dbReference type="SAM" id="MobiDB-lite"/>
    </source>
</evidence>
<dbReference type="InterPro" id="IPR056953">
    <property type="entry name" value="CUT_N"/>
</dbReference>
<dbReference type="AlphaFoldDB" id="A0A6P8ZF87"/>
<evidence type="ECO:0000256" key="2">
    <source>
        <dbReference type="SAM" id="Phobius"/>
    </source>
</evidence>
<evidence type="ECO:0000259" key="5">
    <source>
        <dbReference type="PROSITE" id="PS51034"/>
    </source>
</evidence>
<feature type="region of interest" description="Disordered" evidence="1">
    <location>
        <begin position="63"/>
        <end position="103"/>
    </location>
</feature>
<feature type="compositionally biased region" description="Low complexity" evidence="1">
    <location>
        <begin position="77"/>
        <end position="87"/>
    </location>
</feature>
<dbReference type="RefSeq" id="XP_034117722.2">
    <property type="nucleotide sequence ID" value="XM_034261831.2"/>
</dbReference>
<keyword evidence="6" id="KW-1185">Reference proteome</keyword>
<sequence>MKNSIKALRSMWHAATLLLVLLLFCLGNMPPHAAAARHSRIELATLEAVASDNLAELHAANMQQPATDDTKSTDNRSQSQTQTQTQSGHKATDLSPKNDQSSQLTLANTKSKLVDDTKQQQQQPDLPALQLKKEQKDQSQSPPNPGDAAVGLGLGLDFGLGMDFDHISPATLASQHQQQQQLHQHQHNSIEECDPDLLGFEIITGYVFSAPGRLLDSLPGTLMLTDCLESCQNNETCQSINYETGLCVLFSSNADILPGALTKSQFPVFTIYAQKSCLGVRPCARAWCIDRVQNYKLEGHAKRVHTVTSRRDCLELCLGETEFVCRSANFYSGTHTCELAEMDRFTLAGSNAFQPHEGADYLENNCAEEPNKLCEFKRLSGRILKTVDSVYQDIGSIDECRDLCLNSPYRCHSYDYGDTGDMVCRLSHHSRATLSDVQDPYLEVPEAATYELSSCYNVTIECGAGDMVARIRTSKLFDGKVYAKGAPKSCAVDVNSALDFELRMGYQNLECNVRQSGAGRYMNDVVIQHHDTIVTSSDLGLAVTCQYDLTNKTVTNDVDLGVVGDVEPALSEEVIVDSPNVLMKITSRDGSDMMRSAEVGDPLALSFEIQDQQSPYEIFVRELVAMDGADNAEITLIDAQGCPTDHFIMGPIYKSSLSGKTLFAHFDAFKFPSSEVVQFRALVTPCMPSCEPVNCQEDELSGDYKSLLSYGRRKRRETSQAIGVRAVRETRGKPSQEDMLLVQSIQITDKFGFVKKEPLQQETPQVKDNSQLDYDKVFVVNETGGGGVGGVPGLCVNGIGFIVAVGVFLLAQSSVIAIWSFLYRRRQKHQPYINHFLSAPTKYQNSSSGSSTNCGSGNSNASMVNSLPNAQADSLCKLYGKGDHHGSQF</sequence>
<organism evidence="6 7">
    <name type="scientific">Drosophila albomicans</name>
    <name type="common">Fruit fly</name>
    <dbReference type="NCBI Taxonomy" id="7291"/>
    <lineage>
        <taxon>Eukaryota</taxon>
        <taxon>Metazoa</taxon>
        <taxon>Ecdysozoa</taxon>
        <taxon>Arthropoda</taxon>
        <taxon>Hexapoda</taxon>
        <taxon>Insecta</taxon>
        <taxon>Pterygota</taxon>
        <taxon>Neoptera</taxon>
        <taxon>Endopterygota</taxon>
        <taxon>Diptera</taxon>
        <taxon>Brachycera</taxon>
        <taxon>Muscomorpha</taxon>
        <taxon>Ephydroidea</taxon>
        <taxon>Drosophilidae</taxon>
        <taxon>Drosophila</taxon>
    </lineage>
</organism>
<keyword evidence="2" id="KW-0812">Transmembrane</keyword>
<dbReference type="GO" id="GO:0009653">
    <property type="term" value="P:anatomical structure morphogenesis"/>
    <property type="evidence" value="ECO:0007669"/>
    <property type="project" value="TreeGrafter"/>
</dbReference>
<proteinExistence type="predicted"/>
<dbReference type="GeneID" id="117576779"/>
<dbReference type="InterPro" id="IPR001507">
    <property type="entry name" value="ZP_dom"/>
</dbReference>
<reference evidence="7" key="1">
    <citation type="submission" date="2025-08" db="UniProtKB">
        <authorList>
            <consortium name="RefSeq"/>
        </authorList>
    </citation>
    <scope>IDENTIFICATION</scope>
    <source>
        <strain evidence="7">15112-1751.03</strain>
        <tissue evidence="7">Whole Adult</tissue>
    </source>
</reference>
<gene>
    <name evidence="7" type="primary">LOC117576779</name>
</gene>
<dbReference type="SMART" id="SM00473">
    <property type="entry name" value="PAN_AP"/>
    <property type="match status" value="3"/>
</dbReference>
<dbReference type="PANTHER" id="PTHR47327:SF2">
    <property type="entry name" value="FI18240P1-RELATED"/>
    <property type="match status" value="1"/>
</dbReference>
<feature type="domain" description="ZP" evidence="5">
    <location>
        <begin position="461"/>
        <end position="702"/>
    </location>
</feature>
<evidence type="ECO:0000259" key="4">
    <source>
        <dbReference type="PROSITE" id="PS50948"/>
    </source>
</evidence>
<feature type="transmembrane region" description="Helical" evidence="2">
    <location>
        <begin position="799"/>
        <end position="822"/>
    </location>
</feature>
<protein>
    <submittedName>
        <fullName evidence="7">Uncharacterized protein LOC117576779</fullName>
    </submittedName>
</protein>
<feature type="chain" id="PRO_5039687321" evidence="3">
    <location>
        <begin position="28"/>
        <end position="889"/>
    </location>
</feature>
<evidence type="ECO:0000313" key="7">
    <source>
        <dbReference type="RefSeq" id="XP_034117722.2"/>
    </source>
</evidence>
<dbReference type="SUPFAM" id="SSF57414">
    <property type="entry name" value="Hairpin loop containing domain-like"/>
    <property type="match status" value="2"/>
</dbReference>
<dbReference type="InterPro" id="IPR003609">
    <property type="entry name" value="Pan_app"/>
</dbReference>
<feature type="signal peptide" evidence="3">
    <location>
        <begin position="1"/>
        <end position="27"/>
    </location>
</feature>
<keyword evidence="2" id="KW-0472">Membrane</keyword>
<name>A0A6P8ZF87_DROAB</name>
<evidence type="ECO:0000313" key="6">
    <source>
        <dbReference type="Proteomes" id="UP000515160"/>
    </source>
</evidence>
<dbReference type="PROSITE" id="PS50948">
    <property type="entry name" value="PAN"/>
    <property type="match status" value="3"/>
</dbReference>
<dbReference type="FunFam" id="3.50.4.10:FF:000009">
    <property type="entry name" value="GG11699"/>
    <property type="match status" value="1"/>
</dbReference>
<accession>A0A6P8ZF87</accession>
<dbReference type="InterPro" id="IPR052774">
    <property type="entry name" value="Celegans_DevNeuronal_Protein"/>
</dbReference>
<dbReference type="PROSITE" id="PS51034">
    <property type="entry name" value="ZP_2"/>
    <property type="match status" value="1"/>
</dbReference>
<dbReference type="Pfam" id="PF25057">
    <property type="entry name" value="CUT_N"/>
    <property type="match status" value="1"/>
</dbReference>
<keyword evidence="2" id="KW-1133">Transmembrane helix</keyword>
<dbReference type="Gene3D" id="3.50.4.10">
    <property type="entry name" value="Hepatocyte Growth Factor"/>
    <property type="match status" value="2"/>
</dbReference>
<dbReference type="OrthoDB" id="5867217at2759"/>
<feature type="domain" description="Apple" evidence="4">
    <location>
        <begin position="283"/>
        <end position="366"/>
    </location>
</feature>
<evidence type="ECO:0000256" key="3">
    <source>
        <dbReference type="SAM" id="SignalP"/>
    </source>
</evidence>
<feature type="domain" description="Apple" evidence="4">
    <location>
        <begin position="193"/>
        <end position="277"/>
    </location>
</feature>
<keyword evidence="3" id="KW-0732">Signal</keyword>
<feature type="domain" description="Apple" evidence="4">
    <location>
        <begin position="374"/>
        <end position="455"/>
    </location>
</feature>
<dbReference type="PANTHER" id="PTHR47327">
    <property type="entry name" value="FI18240P1-RELATED"/>
    <property type="match status" value="1"/>
</dbReference>
<feature type="region of interest" description="Disordered" evidence="1">
    <location>
        <begin position="132"/>
        <end position="152"/>
    </location>
</feature>
<dbReference type="Proteomes" id="UP000515160">
    <property type="component" value="Chromosome 2R"/>
</dbReference>
<dbReference type="CDD" id="cd01099">
    <property type="entry name" value="PAN_AP_HGF"/>
    <property type="match status" value="2"/>
</dbReference>
<dbReference type="Pfam" id="PF00024">
    <property type="entry name" value="PAN_1"/>
    <property type="match status" value="3"/>
</dbReference>
<dbReference type="SMART" id="SM00241">
    <property type="entry name" value="ZP"/>
    <property type="match status" value="1"/>
</dbReference>